<comment type="caution">
    <text evidence="2">The sequence shown here is derived from an EMBL/GenBank/DDBJ whole genome shotgun (WGS) entry which is preliminary data.</text>
</comment>
<name>A0ABD1V209_9LAMI</name>
<dbReference type="Proteomes" id="UP001604336">
    <property type="component" value="Unassembled WGS sequence"/>
</dbReference>
<dbReference type="AlphaFoldDB" id="A0ABD1V209"/>
<gene>
    <name evidence="2" type="ORF">Adt_04705</name>
</gene>
<proteinExistence type="predicted"/>
<dbReference type="EMBL" id="JBFOLK010000002">
    <property type="protein sequence ID" value="KAL2531354.1"/>
    <property type="molecule type" value="Genomic_DNA"/>
</dbReference>
<reference evidence="3" key="1">
    <citation type="submission" date="2024-07" db="EMBL/GenBank/DDBJ databases">
        <title>Two chromosome-level genome assemblies of Korean endemic species Abeliophyllum distichum and Forsythia ovata (Oleaceae).</title>
        <authorList>
            <person name="Jang H."/>
        </authorList>
    </citation>
    <scope>NUCLEOTIDE SEQUENCE [LARGE SCALE GENOMIC DNA]</scope>
</reference>
<feature type="coiled-coil region" evidence="1">
    <location>
        <begin position="49"/>
        <end position="90"/>
    </location>
</feature>
<evidence type="ECO:0000313" key="2">
    <source>
        <dbReference type="EMBL" id="KAL2531354.1"/>
    </source>
</evidence>
<sequence>MVILAVMNSACSFVLDGELYNTLLGFEENLEKTGEETLTSTEANLKAYLKAVIDEVRQAKNKMTEATTDLEKVKEEWAAARDSIAEMKTKAKAVRAYKQNFPSTPEYSCLNVLFINAGEDRLTKD</sequence>
<keyword evidence="1" id="KW-0175">Coiled coil</keyword>
<keyword evidence="3" id="KW-1185">Reference proteome</keyword>
<accession>A0ABD1V209</accession>
<evidence type="ECO:0000313" key="3">
    <source>
        <dbReference type="Proteomes" id="UP001604336"/>
    </source>
</evidence>
<organism evidence="2 3">
    <name type="scientific">Abeliophyllum distichum</name>
    <dbReference type="NCBI Taxonomy" id="126358"/>
    <lineage>
        <taxon>Eukaryota</taxon>
        <taxon>Viridiplantae</taxon>
        <taxon>Streptophyta</taxon>
        <taxon>Embryophyta</taxon>
        <taxon>Tracheophyta</taxon>
        <taxon>Spermatophyta</taxon>
        <taxon>Magnoliopsida</taxon>
        <taxon>eudicotyledons</taxon>
        <taxon>Gunneridae</taxon>
        <taxon>Pentapetalae</taxon>
        <taxon>asterids</taxon>
        <taxon>lamiids</taxon>
        <taxon>Lamiales</taxon>
        <taxon>Oleaceae</taxon>
        <taxon>Forsythieae</taxon>
        <taxon>Abeliophyllum</taxon>
    </lineage>
</organism>
<evidence type="ECO:0000256" key="1">
    <source>
        <dbReference type="SAM" id="Coils"/>
    </source>
</evidence>
<protein>
    <submittedName>
        <fullName evidence="2">Uncharacterized protein</fullName>
    </submittedName>
</protein>